<dbReference type="EMBL" id="GGEC01093016">
    <property type="protein sequence ID" value="MBX73500.1"/>
    <property type="molecule type" value="Transcribed_RNA"/>
</dbReference>
<sequence length="31" mass="3710">MELFFFLSTATILNCDGKLNVTSTWRFLFFF</sequence>
<protein>
    <submittedName>
        <fullName evidence="1">Uncharacterized protein</fullName>
    </submittedName>
</protein>
<accession>A0A2P2R2T6</accession>
<name>A0A2P2R2T6_RHIMU</name>
<dbReference type="AlphaFoldDB" id="A0A2P2R2T6"/>
<proteinExistence type="predicted"/>
<evidence type="ECO:0000313" key="1">
    <source>
        <dbReference type="EMBL" id="MBX73500.1"/>
    </source>
</evidence>
<reference evidence="1" key="1">
    <citation type="submission" date="2018-02" db="EMBL/GenBank/DDBJ databases">
        <title>Rhizophora mucronata_Transcriptome.</title>
        <authorList>
            <person name="Meera S.P."/>
            <person name="Sreeshan A."/>
            <person name="Augustine A."/>
        </authorList>
    </citation>
    <scope>NUCLEOTIDE SEQUENCE</scope>
    <source>
        <tissue evidence="1">Leaf</tissue>
    </source>
</reference>
<organism evidence="1">
    <name type="scientific">Rhizophora mucronata</name>
    <name type="common">Asiatic mangrove</name>
    <dbReference type="NCBI Taxonomy" id="61149"/>
    <lineage>
        <taxon>Eukaryota</taxon>
        <taxon>Viridiplantae</taxon>
        <taxon>Streptophyta</taxon>
        <taxon>Embryophyta</taxon>
        <taxon>Tracheophyta</taxon>
        <taxon>Spermatophyta</taxon>
        <taxon>Magnoliopsida</taxon>
        <taxon>eudicotyledons</taxon>
        <taxon>Gunneridae</taxon>
        <taxon>Pentapetalae</taxon>
        <taxon>rosids</taxon>
        <taxon>fabids</taxon>
        <taxon>Malpighiales</taxon>
        <taxon>Rhizophoraceae</taxon>
        <taxon>Rhizophora</taxon>
    </lineage>
</organism>